<dbReference type="PATRIC" id="fig|512565.3.peg.2110"/>
<keyword evidence="2" id="KW-1185">Reference proteome</keyword>
<dbReference type="eggNOG" id="ENOG502ZZ4J">
    <property type="taxonomic scope" value="Bacteria"/>
</dbReference>
<dbReference type="STRING" id="512565.AMIS_21120"/>
<dbReference type="EMBL" id="AP012319">
    <property type="protein sequence ID" value="BAL87332.1"/>
    <property type="molecule type" value="Genomic_DNA"/>
</dbReference>
<dbReference type="Proteomes" id="UP000007882">
    <property type="component" value="Chromosome"/>
</dbReference>
<reference evidence="1 2" key="1">
    <citation type="submission" date="2012-02" db="EMBL/GenBank/DDBJ databases">
        <title>Complete genome sequence of Actinoplanes missouriensis 431 (= NBRC 102363).</title>
        <authorList>
            <person name="Ohnishi Y."/>
            <person name="Ishikawa J."/>
            <person name="Sekine M."/>
            <person name="Hosoyama A."/>
            <person name="Harada T."/>
            <person name="Narita H."/>
            <person name="Hata T."/>
            <person name="Konno Y."/>
            <person name="Tutikane K."/>
            <person name="Fujita N."/>
            <person name="Horinouchi S."/>
            <person name="Hayakawa M."/>
        </authorList>
    </citation>
    <scope>NUCLEOTIDE SEQUENCE [LARGE SCALE GENOMIC DNA]</scope>
    <source>
        <strain evidence="2">ATCC 14538 / DSM 43046 / CBS 188.64 / JCM 3121 / NBRC 102363 / NCIMB 12654 / NRRL B-3342 / UNCC 431</strain>
    </source>
</reference>
<dbReference type="HOGENOM" id="CLU_1976803_0_0_11"/>
<name>I0H2U5_ACTM4</name>
<proteinExistence type="predicted"/>
<organism evidence="1 2">
    <name type="scientific">Actinoplanes missouriensis (strain ATCC 14538 / DSM 43046 / CBS 188.64 / JCM 3121 / NBRC 102363 / NCIMB 12654 / NRRL B-3342 / UNCC 431)</name>
    <dbReference type="NCBI Taxonomy" id="512565"/>
    <lineage>
        <taxon>Bacteria</taxon>
        <taxon>Bacillati</taxon>
        <taxon>Actinomycetota</taxon>
        <taxon>Actinomycetes</taxon>
        <taxon>Micromonosporales</taxon>
        <taxon>Micromonosporaceae</taxon>
        <taxon>Actinoplanes</taxon>
    </lineage>
</organism>
<evidence type="ECO:0000313" key="2">
    <source>
        <dbReference type="Proteomes" id="UP000007882"/>
    </source>
</evidence>
<protein>
    <submittedName>
        <fullName evidence="1">Uncharacterized protein</fullName>
    </submittedName>
</protein>
<accession>I0H2U5</accession>
<gene>
    <name evidence="1" type="ordered locus">AMIS_21120</name>
</gene>
<dbReference type="AlphaFoldDB" id="I0H2U5"/>
<evidence type="ECO:0000313" key="1">
    <source>
        <dbReference type="EMBL" id="BAL87332.1"/>
    </source>
</evidence>
<sequence length="126" mass="14232">MAEFPWRALVRGVTAAEREHRSRADTLWRDHDVISAVRERGIADGLSIAREHHAQVVAQARAGELGPDPYDGAMHSVWLHGDWRWLTRNMTTEEREAAADAVQRHSNLLNDGDGAGELTSLRWWAE</sequence>
<dbReference type="KEGG" id="ams:AMIS_21120"/>